<evidence type="ECO:0000256" key="1">
    <source>
        <dbReference type="ARBA" id="ARBA00011975"/>
    </source>
</evidence>
<dbReference type="SUPFAM" id="SSF53335">
    <property type="entry name" value="S-adenosyl-L-methionine-dependent methyltransferases"/>
    <property type="match status" value="1"/>
</dbReference>
<dbReference type="EMBL" id="NSKE01000004">
    <property type="protein sequence ID" value="PAU94563.1"/>
    <property type="molecule type" value="Genomic_DNA"/>
</dbReference>
<dbReference type="InterPro" id="IPR001525">
    <property type="entry name" value="C5_MeTfrase"/>
</dbReference>
<organism evidence="8 9">
    <name type="scientific">Fodinibius salipaludis</name>
    <dbReference type="NCBI Taxonomy" id="2032627"/>
    <lineage>
        <taxon>Bacteria</taxon>
        <taxon>Pseudomonadati</taxon>
        <taxon>Balneolota</taxon>
        <taxon>Balneolia</taxon>
        <taxon>Balneolales</taxon>
        <taxon>Balneolaceae</taxon>
        <taxon>Fodinibius</taxon>
    </lineage>
</organism>
<accession>A0A2A2GCF0</accession>
<dbReference type="InterPro" id="IPR050390">
    <property type="entry name" value="C5-Methyltransferase"/>
</dbReference>
<dbReference type="AlphaFoldDB" id="A0A2A2GCF0"/>
<sequence length="586" mass="67442">MSIPVIDVFAGPGGLGEGFSSLMDENGDPVFDITLSIEMDEKACQTLLLRTFFRQFKHENVPEEYYEFIRLSGYVDVYKLREMLEKNKNKEGIAKFDKADQIAKQAQLGKVDEKKLDSWIEKALEDKNGNKKESWLLVGGPPCQAYSVVGRSRRGGISEDDERVYLYREYYRILAKHNPPIFVMENVKGLLSAEVKESPMFEQILRDIKDPASAYSKLNGEEVDTIDCPGYHIYSFVREEREDQEELFETDGPNFKHTDFVIKSEKYGIPQSRHRVILLGIRKDFELKPTILDKQKKLTVSDVLQDIPEIRSSLSKKKDSTRNWSNEILRLKENIKLEKGSSKPDLFLRRDKYPSPSRKAIRPWLKRAYKLKVYFVLDSITNKEVLERMNTALEIIKTNPPEIKGAEYIHEKCDIGTDVKELREWYLDQRIAGICNHTARGHMSSDLHRYLFVSSFGEIEGRSPKLEDFPLELLPNHASASSGVSNSTFADRFRVQLWNDQAKTITSHISKDGHYYIHPDPDQCRSLTVREAARLQTFPDNYFFCGPRTSQYIQVGNAVPPLIAKKIAGIVNILFKKISNQTHIPK</sequence>
<dbReference type="Pfam" id="PF00145">
    <property type="entry name" value="DNA_methylase"/>
    <property type="match status" value="2"/>
</dbReference>
<evidence type="ECO:0000256" key="4">
    <source>
        <dbReference type="ARBA" id="ARBA00022691"/>
    </source>
</evidence>
<dbReference type="PANTHER" id="PTHR10629">
    <property type="entry name" value="CYTOSINE-SPECIFIC METHYLTRANSFERASE"/>
    <property type="match status" value="1"/>
</dbReference>
<dbReference type="GO" id="GO:0044027">
    <property type="term" value="P:negative regulation of gene expression via chromosomal CpG island methylation"/>
    <property type="evidence" value="ECO:0007669"/>
    <property type="project" value="TreeGrafter"/>
</dbReference>
<evidence type="ECO:0000256" key="5">
    <source>
        <dbReference type="ARBA" id="ARBA00022747"/>
    </source>
</evidence>
<protein>
    <recommendedName>
        <fullName evidence="1">DNA (cytosine-5-)-methyltransferase</fullName>
        <ecNumber evidence="1">2.1.1.37</ecNumber>
    </recommendedName>
</protein>
<evidence type="ECO:0000256" key="7">
    <source>
        <dbReference type="PROSITE-ProRule" id="PRU01016"/>
    </source>
</evidence>
<dbReference type="PRINTS" id="PR00105">
    <property type="entry name" value="C5METTRFRASE"/>
</dbReference>
<keyword evidence="4 7" id="KW-0949">S-adenosyl-L-methionine</keyword>
<keyword evidence="3 7" id="KW-0808">Transferase</keyword>
<dbReference type="GO" id="GO:0003886">
    <property type="term" value="F:DNA (cytosine-5-)-methyltransferase activity"/>
    <property type="evidence" value="ECO:0007669"/>
    <property type="project" value="UniProtKB-EC"/>
</dbReference>
<dbReference type="RefSeq" id="WP_095606104.1">
    <property type="nucleotide sequence ID" value="NZ_NSKE01000004.1"/>
</dbReference>
<keyword evidence="5" id="KW-0680">Restriction system</keyword>
<dbReference type="GO" id="GO:0003677">
    <property type="term" value="F:DNA binding"/>
    <property type="evidence" value="ECO:0007669"/>
    <property type="project" value="TreeGrafter"/>
</dbReference>
<dbReference type="GO" id="GO:0032259">
    <property type="term" value="P:methylation"/>
    <property type="evidence" value="ECO:0007669"/>
    <property type="project" value="UniProtKB-KW"/>
</dbReference>
<reference evidence="8 9" key="1">
    <citation type="submission" date="2017-08" db="EMBL/GenBank/DDBJ databases">
        <title>Aliifodinibius alkalisoli sp. nov., isolated from saline alkaline soil.</title>
        <authorList>
            <person name="Liu D."/>
            <person name="Zhang G."/>
        </authorList>
    </citation>
    <scope>NUCLEOTIDE SEQUENCE [LARGE SCALE GENOMIC DNA]</scope>
    <source>
        <strain evidence="8 9">WN023</strain>
    </source>
</reference>
<feature type="active site" evidence="7">
    <location>
        <position position="143"/>
    </location>
</feature>
<gene>
    <name evidence="8" type="ORF">CK503_07150</name>
</gene>
<comment type="caution">
    <text evidence="8">The sequence shown here is derived from an EMBL/GenBank/DDBJ whole genome shotgun (WGS) entry which is preliminary data.</text>
</comment>
<keyword evidence="2 7" id="KW-0489">Methyltransferase</keyword>
<evidence type="ECO:0000313" key="9">
    <source>
        <dbReference type="Proteomes" id="UP000218831"/>
    </source>
</evidence>
<dbReference type="PANTHER" id="PTHR10629:SF52">
    <property type="entry name" value="DNA (CYTOSINE-5)-METHYLTRANSFERASE 1"/>
    <property type="match status" value="1"/>
</dbReference>
<dbReference type="Gene3D" id="3.40.50.150">
    <property type="entry name" value="Vaccinia Virus protein VP39"/>
    <property type="match status" value="1"/>
</dbReference>
<keyword evidence="9" id="KW-1185">Reference proteome</keyword>
<comment type="catalytic activity">
    <reaction evidence="6">
        <text>a 2'-deoxycytidine in DNA + S-adenosyl-L-methionine = a 5-methyl-2'-deoxycytidine in DNA + S-adenosyl-L-homocysteine + H(+)</text>
        <dbReference type="Rhea" id="RHEA:13681"/>
        <dbReference type="Rhea" id="RHEA-COMP:11369"/>
        <dbReference type="Rhea" id="RHEA-COMP:11370"/>
        <dbReference type="ChEBI" id="CHEBI:15378"/>
        <dbReference type="ChEBI" id="CHEBI:57856"/>
        <dbReference type="ChEBI" id="CHEBI:59789"/>
        <dbReference type="ChEBI" id="CHEBI:85452"/>
        <dbReference type="ChEBI" id="CHEBI:85454"/>
        <dbReference type="EC" id="2.1.1.37"/>
    </reaction>
</comment>
<dbReference type="PROSITE" id="PS51679">
    <property type="entry name" value="SAM_MT_C5"/>
    <property type="match status" value="1"/>
</dbReference>
<evidence type="ECO:0000256" key="6">
    <source>
        <dbReference type="ARBA" id="ARBA00047422"/>
    </source>
</evidence>
<dbReference type="EC" id="2.1.1.37" evidence="1"/>
<evidence type="ECO:0000313" key="8">
    <source>
        <dbReference type="EMBL" id="PAU94563.1"/>
    </source>
</evidence>
<dbReference type="Gene3D" id="3.90.120.10">
    <property type="entry name" value="DNA Methylase, subunit A, domain 2"/>
    <property type="match status" value="1"/>
</dbReference>
<dbReference type="OrthoDB" id="32195at2"/>
<dbReference type="Proteomes" id="UP000218831">
    <property type="component" value="Unassembled WGS sequence"/>
</dbReference>
<dbReference type="GO" id="GO:0009307">
    <property type="term" value="P:DNA restriction-modification system"/>
    <property type="evidence" value="ECO:0007669"/>
    <property type="project" value="UniProtKB-KW"/>
</dbReference>
<comment type="similarity">
    <text evidence="7">Belongs to the class I-like SAM-binding methyltransferase superfamily. C5-methyltransferase family.</text>
</comment>
<evidence type="ECO:0000256" key="2">
    <source>
        <dbReference type="ARBA" id="ARBA00022603"/>
    </source>
</evidence>
<proteinExistence type="inferred from homology"/>
<evidence type="ECO:0000256" key="3">
    <source>
        <dbReference type="ARBA" id="ARBA00022679"/>
    </source>
</evidence>
<name>A0A2A2GCF0_9BACT</name>
<dbReference type="InterPro" id="IPR029063">
    <property type="entry name" value="SAM-dependent_MTases_sf"/>
</dbReference>